<keyword evidence="3" id="KW-1185">Reference proteome</keyword>
<reference evidence="2 3" key="1">
    <citation type="submission" date="2016-05" db="EMBL/GenBank/DDBJ databases">
        <title>A degradative enzymes factory behind the ericoid mycorrhizal symbiosis.</title>
        <authorList>
            <consortium name="DOE Joint Genome Institute"/>
            <person name="Martino E."/>
            <person name="Morin E."/>
            <person name="Grelet G."/>
            <person name="Kuo A."/>
            <person name="Kohler A."/>
            <person name="Daghino S."/>
            <person name="Barry K."/>
            <person name="Choi C."/>
            <person name="Cichocki N."/>
            <person name="Clum A."/>
            <person name="Copeland A."/>
            <person name="Hainaut M."/>
            <person name="Haridas S."/>
            <person name="Labutti K."/>
            <person name="Lindquist E."/>
            <person name="Lipzen A."/>
            <person name="Khouja H.-R."/>
            <person name="Murat C."/>
            <person name="Ohm R."/>
            <person name="Olson A."/>
            <person name="Spatafora J."/>
            <person name="Veneault-Fourrey C."/>
            <person name="Henrissat B."/>
            <person name="Grigoriev I."/>
            <person name="Martin F."/>
            <person name="Perotto S."/>
        </authorList>
    </citation>
    <scope>NUCLEOTIDE SEQUENCE [LARGE SCALE GENOMIC DNA]</scope>
    <source>
        <strain evidence="2 3">UAMH 7357</strain>
    </source>
</reference>
<feature type="compositionally biased region" description="Polar residues" evidence="1">
    <location>
        <begin position="390"/>
        <end position="408"/>
    </location>
</feature>
<proteinExistence type="predicted"/>
<evidence type="ECO:0000256" key="1">
    <source>
        <dbReference type="SAM" id="MobiDB-lite"/>
    </source>
</evidence>
<feature type="compositionally biased region" description="Basic and acidic residues" evidence="1">
    <location>
        <begin position="498"/>
        <end position="509"/>
    </location>
</feature>
<gene>
    <name evidence="2" type="ORF">NA56DRAFT_743992</name>
</gene>
<feature type="compositionally biased region" description="Pro residues" evidence="1">
    <location>
        <begin position="280"/>
        <end position="292"/>
    </location>
</feature>
<dbReference type="EMBL" id="KZ613467">
    <property type="protein sequence ID" value="PMD26658.1"/>
    <property type="molecule type" value="Genomic_DNA"/>
</dbReference>
<feature type="region of interest" description="Disordered" evidence="1">
    <location>
        <begin position="179"/>
        <end position="199"/>
    </location>
</feature>
<name>A0A2J6QK67_9HELO</name>
<evidence type="ECO:0000313" key="2">
    <source>
        <dbReference type="EMBL" id="PMD26658.1"/>
    </source>
</evidence>
<dbReference type="AlphaFoldDB" id="A0A2J6QK67"/>
<feature type="compositionally biased region" description="Basic and acidic residues" evidence="1">
    <location>
        <begin position="369"/>
        <end position="378"/>
    </location>
</feature>
<accession>A0A2J6QK67</accession>
<dbReference type="OrthoDB" id="3565169at2759"/>
<feature type="compositionally biased region" description="Basic and acidic residues" evidence="1">
    <location>
        <begin position="520"/>
        <end position="532"/>
    </location>
</feature>
<evidence type="ECO:0000313" key="3">
    <source>
        <dbReference type="Proteomes" id="UP000235672"/>
    </source>
</evidence>
<protein>
    <submittedName>
        <fullName evidence="2">Uncharacterized protein</fullName>
    </submittedName>
</protein>
<feature type="region of interest" description="Disordered" evidence="1">
    <location>
        <begin position="238"/>
        <end position="294"/>
    </location>
</feature>
<dbReference type="Proteomes" id="UP000235672">
    <property type="component" value="Unassembled WGS sequence"/>
</dbReference>
<organism evidence="2 3">
    <name type="scientific">Hyaloscypha hepaticicola</name>
    <dbReference type="NCBI Taxonomy" id="2082293"/>
    <lineage>
        <taxon>Eukaryota</taxon>
        <taxon>Fungi</taxon>
        <taxon>Dikarya</taxon>
        <taxon>Ascomycota</taxon>
        <taxon>Pezizomycotina</taxon>
        <taxon>Leotiomycetes</taxon>
        <taxon>Helotiales</taxon>
        <taxon>Hyaloscyphaceae</taxon>
        <taxon>Hyaloscypha</taxon>
    </lineage>
</organism>
<feature type="compositionally biased region" description="Low complexity" evidence="1">
    <location>
        <begin position="470"/>
        <end position="493"/>
    </location>
</feature>
<sequence>MCVTLQEYTCGHQEIITRDCLKVKNLKSIQSRNMSKRRRCFNNLFCRQQKPEGAEIVCNAPTGLQSSRLPCPGCVPRPRTAEDVRQIAEWKNKQRKKRDRNVVGVGVRVLDQSEIERRRLNTKWQWLCTRCRDEGRTVESWHRRPHGGPCCARGVDEFDAWEQEEGYCSLYYDPPHFASRAHRPRDSSPPPPPPKKRDLDLLSAKLDASRAARDYGHSDGDQDSHISPELVRDFISMSGTDTRSLPPPPPEPQPYYEDAGIDSERWKTQRRTQRGSYPAPSQPPTDPLPVKPLRPQRPVVLIPDKLYVAGPLRRISGQTDLRNPVPGTPEGTHSVPKKAVSMPRHTGQSTLSMLPIPTLSSWSAGPPADPRKIAKDEDILIPYPGGQFKVSFSDTPSRSSRQATQTSLPPAPSNAERMEAAVPSSSRPSRTTLVNPTPSRHSGAGSCSNHPRLSPPSERISPTPDLNGISPLSSPVSDPSPASPVSNSVPSVVAEMNQHIKDQIDDVIKDFSTASEGSDEGEKKEERSTWYE</sequence>
<feature type="compositionally biased region" description="Polar residues" evidence="1">
    <location>
        <begin position="346"/>
        <end position="363"/>
    </location>
</feature>
<feature type="compositionally biased region" description="Polar residues" evidence="1">
    <location>
        <begin position="423"/>
        <end position="451"/>
    </location>
</feature>
<feature type="region of interest" description="Disordered" evidence="1">
    <location>
        <begin position="313"/>
        <end position="532"/>
    </location>
</feature>